<dbReference type="AlphaFoldDB" id="A0A8H4RTI5"/>
<comment type="caution">
    <text evidence="1">The sequence shown here is derived from an EMBL/GenBank/DDBJ whole genome shotgun (WGS) entry which is preliminary data.</text>
</comment>
<protein>
    <submittedName>
        <fullName evidence="1">Uncharacterized protein</fullName>
    </submittedName>
</protein>
<gene>
    <name evidence="1" type="ORF">G7Y89_g2330</name>
</gene>
<sequence>MSDIPHLLNTLSIRADEWWQKYGTTRNAPVDLVFPTYPDDVPPRGKTVRAREAKSKQIFEKRQRVNLRGFTARELVDLDVVSSRKLKAPNLTNQNLPSMTLDRWESHRDPRHALDLFPIDIDELDLEGTWVANDDLVRPSLEPILQLATRMLLNASMTPWLIKTLDHKFAFFAGSINHITCESTSSKSTAETTLHKYFMDDEVMWTFFNIDTFEALLNPDLTDAERLGVQWFFATVLHAINGALDWKKTQYGAEPYYEDDPLAECGYAMERAVGTFGMGVLHGRNIRIGSRTRPSLTLFDDDDPSLPLIETIKLVFPPAGGLSISPDPPLQSDLLAMKPAEREAAIYGRKLLLSDKAGRSFWRKMEGMSENVTAIIAEISKKQNNDLSALKVQQQYLVDALIQHEGAIRSLLDLERIDSLTYRERRVHLLEWNAGMRLFTRKLGRRLERFGGAIERPDAEPKYLKYCLMKLATPDDSETGLLEQDRTELIELERERAYLEANPEAAKAQCIWETWEGYLRDPKSEGSLMLV</sequence>
<dbReference type="EMBL" id="JAAMPI010000100">
    <property type="protein sequence ID" value="KAF4635762.1"/>
    <property type="molecule type" value="Genomic_DNA"/>
</dbReference>
<accession>A0A8H4RTI5</accession>
<organism evidence="1 2">
    <name type="scientific">Cudoniella acicularis</name>
    <dbReference type="NCBI Taxonomy" id="354080"/>
    <lineage>
        <taxon>Eukaryota</taxon>
        <taxon>Fungi</taxon>
        <taxon>Dikarya</taxon>
        <taxon>Ascomycota</taxon>
        <taxon>Pezizomycotina</taxon>
        <taxon>Leotiomycetes</taxon>
        <taxon>Helotiales</taxon>
        <taxon>Tricladiaceae</taxon>
        <taxon>Cudoniella</taxon>
    </lineage>
</organism>
<keyword evidence="2" id="KW-1185">Reference proteome</keyword>
<evidence type="ECO:0000313" key="1">
    <source>
        <dbReference type="EMBL" id="KAF4635762.1"/>
    </source>
</evidence>
<dbReference type="OrthoDB" id="10254945at2759"/>
<proteinExistence type="predicted"/>
<dbReference type="Proteomes" id="UP000566819">
    <property type="component" value="Unassembled WGS sequence"/>
</dbReference>
<name>A0A8H4RTI5_9HELO</name>
<evidence type="ECO:0000313" key="2">
    <source>
        <dbReference type="Proteomes" id="UP000566819"/>
    </source>
</evidence>
<reference evidence="1 2" key="1">
    <citation type="submission" date="2020-03" db="EMBL/GenBank/DDBJ databases">
        <title>Draft Genome Sequence of Cudoniella acicularis.</title>
        <authorList>
            <person name="Buettner E."/>
            <person name="Kellner H."/>
        </authorList>
    </citation>
    <scope>NUCLEOTIDE SEQUENCE [LARGE SCALE GENOMIC DNA]</scope>
    <source>
        <strain evidence="1 2">DSM 108380</strain>
    </source>
</reference>